<evidence type="ECO:0000256" key="2">
    <source>
        <dbReference type="ARBA" id="ARBA00008163"/>
    </source>
</evidence>
<keyword evidence="7" id="KW-0998">Cell outer membrane</keyword>
<keyword evidence="4" id="KW-0812">Transmembrane</keyword>
<dbReference type="PANTHER" id="PTHR35093:SF8">
    <property type="entry name" value="OUTER MEMBRANE PROTEIN NMB0088-RELATED"/>
    <property type="match status" value="1"/>
</dbReference>
<dbReference type="PANTHER" id="PTHR35093">
    <property type="entry name" value="OUTER MEMBRANE PROTEIN NMB0088-RELATED"/>
    <property type="match status" value="1"/>
</dbReference>
<evidence type="ECO:0000313" key="10">
    <source>
        <dbReference type="Proteomes" id="UP001549366"/>
    </source>
</evidence>
<evidence type="ECO:0000256" key="8">
    <source>
        <dbReference type="SAM" id="SignalP"/>
    </source>
</evidence>
<dbReference type="SUPFAM" id="SSF56935">
    <property type="entry name" value="Porins"/>
    <property type="match status" value="1"/>
</dbReference>
<keyword evidence="6" id="KW-0472">Membrane</keyword>
<comment type="subcellular location">
    <subcellularLocation>
        <location evidence="1">Cell outer membrane</location>
        <topology evidence="1">Multi-pass membrane protein</topology>
    </subcellularLocation>
</comment>
<comment type="similarity">
    <text evidence="2">Belongs to the OmpP1/FadL family.</text>
</comment>
<protein>
    <submittedName>
        <fullName evidence="9">Long-chain fatty acid transport protein</fullName>
    </submittedName>
</protein>
<sequence>MHHLSASLYRSASLSCVIAYSAHCLAAGYGINENSASYMGTAFAGRASNPVDASIAANNPAGLSFVTHTILSAGSAVIFKGGEFKGQYTRPPRFGGIVSGETLVGKSTDYQKTTPVPFGHFSMPFNDQLTFGLSAYGPYGIELDYDNDWPGKYFADKTSVKVINLQGTLSFKLREDFAIGIGLIGSHVNGKLTQSSGVPDVLPIDATIEGDDNTFGWNIGAIWQVNEQTKVGAVYHSKLDFTLDGDIKAHGRLAIPENPLINATVNDKVGAKLDITMPERAALSITHKVDPRWTLMADATWTRWSHFEEFYVKAKNKMKVSLSGGFPSLPPEITTNPSSYIPMNWKDVWAYSIGASWQVSPQWLLRFGYMRDNSPVDDKNRTVRSPDADRNWFTCGVNWQATESLSIDVSYAYVVLDKGKISESKYKGTAPHAVDENYGKITGEYKTSSHIAAAQLNYRF</sequence>
<keyword evidence="5 8" id="KW-0732">Signal</keyword>
<evidence type="ECO:0000256" key="7">
    <source>
        <dbReference type="ARBA" id="ARBA00023237"/>
    </source>
</evidence>
<name>A0ABV2SIA8_9GAMM</name>
<evidence type="ECO:0000256" key="5">
    <source>
        <dbReference type="ARBA" id="ARBA00022729"/>
    </source>
</evidence>
<comment type="caution">
    <text evidence="9">The sequence shown here is derived from an EMBL/GenBank/DDBJ whole genome shotgun (WGS) entry which is preliminary data.</text>
</comment>
<dbReference type="Gene3D" id="2.40.160.60">
    <property type="entry name" value="Outer membrane protein transport protein (OMPP1/FadL/TodX)"/>
    <property type="match status" value="1"/>
</dbReference>
<evidence type="ECO:0000256" key="3">
    <source>
        <dbReference type="ARBA" id="ARBA00022452"/>
    </source>
</evidence>
<feature type="chain" id="PRO_5047143833" evidence="8">
    <location>
        <begin position="27"/>
        <end position="460"/>
    </location>
</feature>
<accession>A0ABV2SIA8</accession>
<keyword evidence="3" id="KW-1134">Transmembrane beta strand</keyword>
<feature type="signal peptide" evidence="8">
    <location>
        <begin position="1"/>
        <end position="26"/>
    </location>
</feature>
<evidence type="ECO:0000256" key="1">
    <source>
        <dbReference type="ARBA" id="ARBA00004571"/>
    </source>
</evidence>
<dbReference type="RefSeq" id="WP_354007637.1">
    <property type="nucleotide sequence ID" value="NZ_JBEWTA010000001.1"/>
</dbReference>
<evidence type="ECO:0000313" key="9">
    <source>
        <dbReference type="EMBL" id="MET4757485.1"/>
    </source>
</evidence>
<dbReference type="Proteomes" id="UP001549366">
    <property type="component" value="Unassembled WGS sequence"/>
</dbReference>
<evidence type="ECO:0000256" key="4">
    <source>
        <dbReference type="ARBA" id="ARBA00022692"/>
    </source>
</evidence>
<organism evidence="9 10">
    <name type="scientific">Endozoicomonas lisbonensis</name>
    <dbReference type="NCBI Taxonomy" id="3120522"/>
    <lineage>
        <taxon>Bacteria</taxon>
        <taxon>Pseudomonadati</taxon>
        <taxon>Pseudomonadota</taxon>
        <taxon>Gammaproteobacteria</taxon>
        <taxon>Oceanospirillales</taxon>
        <taxon>Endozoicomonadaceae</taxon>
        <taxon>Endozoicomonas</taxon>
    </lineage>
</organism>
<dbReference type="Pfam" id="PF03349">
    <property type="entry name" value="Toluene_X"/>
    <property type="match status" value="1"/>
</dbReference>
<dbReference type="InterPro" id="IPR005017">
    <property type="entry name" value="OMPP1/FadL/TodX"/>
</dbReference>
<gene>
    <name evidence="9" type="ORF">V5J35_002677</name>
</gene>
<keyword evidence="10" id="KW-1185">Reference proteome</keyword>
<reference evidence="9 10" key="1">
    <citation type="submission" date="2024-06" db="EMBL/GenBank/DDBJ databases">
        <title>Genomic Encyclopedia of Type Strains, Phase V (KMG-V): Genome sequencing to study the core and pangenomes of soil and plant-associated prokaryotes.</title>
        <authorList>
            <person name="Whitman W."/>
        </authorList>
    </citation>
    <scope>NUCLEOTIDE SEQUENCE [LARGE SCALE GENOMIC DNA]</scope>
    <source>
        <strain evidence="9 10">NE40</strain>
    </source>
</reference>
<evidence type="ECO:0000256" key="6">
    <source>
        <dbReference type="ARBA" id="ARBA00023136"/>
    </source>
</evidence>
<dbReference type="EMBL" id="JBEWTB010000002">
    <property type="protein sequence ID" value="MET4757485.1"/>
    <property type="molecule type" value="Genomic_DNA"/>
</dbReference>
<proteinExistence type="inferred from homology"/>